<dbReference type="SUPFAM" id="SSF52317">
    <property type="entry name" value="Class I glutamine amidotransferase-like"/>
    <property type="match status" value="1"/>
</dbReference>
<dbReference type="InterPro" id="IPR052158">
    <property type="entry name" value="INH-QAR"/>
</dbReference>
<keyword evidence="1" id="KW-0732">Signal</keyword>
<sequence length="241" mass="24925">MRRRHLLQAAAAGVATTAVGASSSSAAAAAAAPGASAEHRPTQVHILVYDGAEEQDFIGPRDVFGHAVHAGGAVETSLVRPGGPGEVTCAFGTKILVDKEWKPTEADILVIPGGGWGNPDGPGIHTLRKSSSVLRNLRRAHHSGVVLAGLCTGVLALSAAGLVRGRPCTTHHLTKDVLKQEGGEVVSARVVDDGDLVTAAGVTSGLDLALWLVTREFGSPVTAGVETVMEYEQRGAVWRRD</sequence>
<feature type="signal peptide" evidence="1">
    <location>
        <begin position="1"/>
        <end position="20"/>
    </location>
</feature>
<reference evidence="3 4" key="1">
    <citation type="submission" date="2019-05" db="EMBL/GenBank/DDBJ databases">
        <authorList>
            <person name="Hariharan J."/>
            <person name="Choudoir M.J."/>
            <person name="Diebold P."/>
            <person name="Panke-Buisse K."/>
            <person name="Buckley D.H."/>
        </authorList>
    </citation>
    <scope>NUCLEOTIDE SEQUENCE [LARGE SCALE GENOMIC DNA]</scope>
    <source>
        <strain evidence="3 4">SUN51</strain>
    </source>
</reference>
<accession>A0A5B0BCR0</accession>
<proteinExistence type="predicted"/>
<dbReference type="CDD" id="cd03139">
    <property type="entry name" value="GATase1_PfpI_2"/>
    <property type="match status" value="1"/>
</dbReference>
<name>A0A5B0BCR0_9ACTN</name>
<organism evidence="3 4">
    <name type="scientific">Streptomyces apricus</name>
    <dbReference type="NCBI Taxonomy" id="1828112"/>
    <lineage>
        <taxon>Bacteria</taxon>
        <taxon>Bacillati</taxon>
        <taxon>Actinomycetota</taxon>
        <taxon>Actinomycetes</taxon>
        <taxon>Kitasatosporales</taxon>
        <taxon>Streptomycetaceae</taxon>
        <taxon>Streptomyces</taxon>
    </lineage>
</organism>
<dbReference type="Proteomes" id="UP000324965">
    <property type="component" value="Unassembled WGS sequence"/>
</dbReference>
<evidence type="ECO:0000256" key="1">
    <source>
        <dbReference type="SAM" id="SignalP"/>
    </source>
</evidence>
<dbReference type="Gene3D" id="3.40.50.880">
    <property type="match status" value="1"/>
</dbReference>
<dbReference type="PROSITE" id="PS51318">
    <property type="entry name" value="TAT"/>
    <property type="match status" value="1"/>
</dbReference>
<keyword evidence="4" id="KW-1185">Reference proteome</keyword>
<evidence type="ECO:0000259" key="2">
    <source>
        <dbReference type="Pfam" id="PF01965"/>
    </source>
</evidence>
<dbReference type="InterPro" id="IPR002818">
    <property type="entry name" value="DJ-1/PfpI"/>
</dbReference>
<dbReference type="AlphaFoldDB" id="A0A5B0BCR0"/>
<feature type="chain" id="PRO_5039456197" evidence="1">
    <location>
        <begin position="21"/>
        <end position="241"/>
    </location>
</feature>
<dbReference type="PANTHER" id="PTHR43130">
    <property type="entry name" value="ARAC-FAMILY TRANSCRIPTIONAL REGULATOR"/>
    <property type="match status" value="1"/>
</dbReference>
<dbReference type="InterPro" id="IPR029062">
    <property type="entry name" value="Class_I_gatase-like"/>
</dbReference>
<comment type="caution">
    <text evidence="3">The sequence shown here is derived from an EMBL/GenBank/DDBJ whole genome shotgun (WGS) entry which is preliminary data.</text>
</comment>
<dbReference type="OrthoDB" id="4265717at2"/>
<dbReference type="GO" id="GO:0006355">
    <property type="term" value="P:regulation of DNA-templated transcription"/>
    <property type="evidence" value="ECO:0007669"/>
    <property type="project" value="TreeGrafter"/>
</dbReference>
<dbReference type="InterPro" id="IPR006311">
    <property type="entry name" value="TAT_signal"/>
</dbReference>
<gene>
    <name evidence="3" type="ORF">FGF04_11985</name>
</gene>
<evidence type="ECO:0000313" key="3">
    <source>
        <dbReference type="EMBL" id="KAA0939351.1"/>
    </source>
</evidence>
<dbReference type="PANTHER" id="PTHR43130:SF2">
    <property type="entry name" value="DJ-1_PFPI DOMAIN-CONTAINING PROTEIN"/>
    <property type="match status" value="1"/>
</dbReference>
<dbReference type="Pfam" id="PF01965">
    <property type="entry name" value="DJ-1_PfpI"/>
    <property type="match status" value="1"/>
</dbReference>
<evidence type="ECO:0000313" key="4">
    <source>
        <dbReference type="Proteomes" id="UP000324965"/>
    </source>
</evidence>
<dbReference type="EMBL" id="VDFC01000034">
    <property type="protein sequence ID" value="KAA0939351.1"/>
    <property type="molecule type" value="Genomic_DNA"/>
</dbReference>
<feature type="domain" description="DJ-1/PfpI" evidence="2">
    <location>
        <begin position="43"/>
        <end position="213"/>
    </location>
</feature>
<protein>
    <submittedName>
        <fullName evidence="3">DJ-1/PfpI family protein</fullName>
    </submittedName>
</protein>